<comment type="caution">
    <text evidence="1">The sequence shown here is derived from an EMBL/GenBank/DDBJ whole genome shotgun (WGS) entry which is preliminary data.</text>
</comment>
<sequence>MLVLNMQILQAKSVSKVVFVPERDIKKHGLNVSDGRFGYDYKAESENLVLFWEKSFGKDPAINMDEGKRFYPDEILTEGERYYKYFVDKMKFVQKGKSYTDKYKMIIWMYDDEERTVYGGAHDKVGMCWFRPCRINSYPYCALAHELGHAFQYISDDDSGRGFPGTTLYEYTSQWMLWQVHPDWVTLENYHLNNYMKQTHYTLFHKANHYCAPQFLEYWSYKHGLPIIGRLWREALKDEDAASTYMRITKTSQEQFNEEIYDAASRFVTWDLPRIKSVCSSYANQHQCKLVKADAGWYQIAKEKCPQSYGYNAVRLKVPRSGTEVKLTFEGIAGDKDFYTEAKENAGWRYGFVAVKQDGKRVYGKMNKAVNGVNQSVKFVVPDSTQFLWLVVTGAPDKHMAYHKKMEKVAEWPYKIKLEGTFLHATTM</sequence>
<protein>
    <recommendedName>
        <fullName evidence="3">Avirulence protein</fullName>
    </recommendedName>
</protein>
<dbReference type="EMBL" id="QROO01000011">
    <property type="protein sequence ID" value="RHL38150.1"/>
    <property type="molecule type" value="Genomic_DNA"/>
</dbReference>
<organism evidence="1 2">
    <name type="scientific">Bacteroides xylanisolvens</name>
    <dbReference type="NCBI Taxonomy" id="371601"/>
    <lineage>
        <taxon>Bacteria</taxon>
        <taxon>Pseudomonadati</taxon>
        <taxon>Bacteroidota</taxon>
        <taxon>Bacteroidia</taxon>
        <taxon>Bacteroidales</taxon>
        <taxon>Bacteroidaceae</taxon>
        <taxon>Bacteroides</taxon>
    </lineage>
</organism>
<evidence type="ECO:0000313" key="2">
    <source>
        <dbReference type="Proteomes" id="UP000284495"/>
    </source>
</evidence>
<dbReference type="InterPro" id="IPR045690">
    <property type="entry name" value="DUF6055"/>
</dbReference>
<dbReference type="Pfam" id="PF19527">
    <property type="entry name" value="DUF6055"/>
    <property type="match status" value="1"/>
</dbReference>
<evidence type="ECO:0000313" key="1">
    <source>
        <dbReference type="EMBL" id="RHL38150.1"/>
    </source>
</evidence>
<name>A0A415KPE1_9BACE</name>
<evidence type="ECO:0008006" key="3">
    <source>
        <dbReference type="Google" id="ProtNLM"/>
    </source>
</evidence>
<dbReference type="AlphaFoldDB" id="A0A415KPE1"/>
<proteinExistence type="predicted"/>
<accession>A0A415KPE1</accession>
<gene>
    <name evidence="1" type="ORF">DW027_10515</name>
</gene>
<dbReference type="Proteomes" id="UP000284495">
    <property type="component" value="Unassembled WGS sequence"/>
</dbReference>
<reference evidence="1 2" key="1">
    <citation type="submission" date="2018-08" db="EMBL/GenBank/DDBJ databases">
        <title>A genome reference for cultivated species of the human gut microbiota.</title>
        <authorList>
            <person name="Zou Y."/>
            <person name="Xue W."/>
            <person name="Luo G."/>
        </authorList>
    </citation>
    <scope>NUCLEOTIDE SEQUENCE [LARGE SCALE GENOMIC DNA]</scope>
    <source>
        <strain evidence="1 2">AF38-2</strain>
    </source>
</reference>